<name>A0A1B7LVJ7_9MICC</name>
<accession>A0A1B7LVJ7</accession>
<comment type="caution">
    <text evidence="11">The sequence shown here is derived from an EMBL/GenBank/DDBJ whole genome shotgun (WGS) entry which is preliminary data.</text>
</comment>
<evidence type="ECO:0000313" key="12">
    <source>
        <dbReference type="Proteomes" id="UP000078292"/>
    </source>
</evidence>
<dbReference type="InterPro" id="IPR036249">
    <property type="entry name" value="Thioredoxin-like_sf"/>
</dbReference>
<dbReference type="InterPro" id="IPR017937">
    <property type="entry name" value="Thioredoxin_CS"/>
</dbReference>
<keyword evidence="4 9" id="KW-1015">Disulfide bond</keyword>
<keyword evidence="5 9" id="KW-0676">Redox-active center</keyword>
<feature type="site" description="Deprotonates C-terminal active site Cys" evidence="8">
    <location>
        <position position="25"/>
    </location>
</feature>
<feature type="site" description="Contributes to redox potential value" evidence="8">
    <location>
        <position position="33"/>
    </location>
</feature>
<dbReference type="Proteomes" id="UP000078292">
    <property type="component" value="Unassembled WGS sequence"/>
</dbReference>
<organism evidence="11 12">
    <name type="scientific">Enteractinococcus helveticum</name>
    <dbReference type="NCBI Taxonomy" id="1837282"/>
    <lineage>
        <taxon>Bacteria</taxon>
        <taxon>Bacillati</taxon>
        <taxon>Actinomycetota</taxon>
        <taxon>Actinomycetes</taxon>
        <taxon>Micrococcales</taxon>
        <taxon>Micrococcaceae</taxon>
    </lineage>
</organism>
<dbReference type="InterPro" id="IPR005746">
    <property type="entry name" value="Thioredoxin"/>
</dbReference>
<dbReference type="NCBIfam" id="TIGR01068">
    <property type="entry name" value="thioredoxin"/>
    <property type="match status" value="1"/>
</dbReference>
<proteinExistence type="inferred from homology"/>
<keyword evidence="3" id="KW-0249">Electron transport</keyword>
<dbReference type="STRING" id="1837282.A6F49_00640"/>
<feature type="disulfide bond" description="Redox-active" evidence="9">
    <location>
        <begin position="31"/>
        <end position="34"/>
    </location>
</feature>
<keyword evidence="2" id="KW-0813">Transport</keyword>
<dbReference type="GO" id="GO:0005829">
    <property type="term" value="C:cytosol"/>
    <property type="evidence" value="ECO:0007669"/>
    <property type="project" value="TreeGrafter"/>
</dbReference>
<feature type="domain" description="Thioredoxin" evidence="10">
    <location>
        <begin position="1"/>
        <end position="107"/>
    </location>
</feature>
<dbReference type="SUPFAM" id="SSF52833">
    <property type="entry name" value="Thioredoxin-like"/>
    <property type="match status" value="1"/>
</dbReference>
<protein>
    <recommendedName>
        <fullName evidence="6 7">Thioredoxin</fullName>
    </recommendedName>
</protein>
<dbReference type="CDD" id="cd02947">
    <property type="entry name" value="TRX_family"/>
    <property type="match status" value="1"/>
</dbReference>
<feature type="site" description="Contributes to redox potential value" evidence="8">
    <location>
        <position position="32"/>
    </location>
</feature>
<keyword evidence="12" id="KW-1185">Reference proteome</keyword>
<evidence type="ECO:0000256" key="3">
    <source>
        <dbReference type="ARBA" id="ARBA00022982"/>
    </source>
</evidence>
<dbReference type="PROSITE" id="PS00194">
    <property type="entry name" value="THIOREDOXIN_1"/>
    <property type="match status" value="1"/>
</dbReference>
<dbReference type="FunFam" id="3.40.30.10:FF:000001">
    <property type="entry name" value="Thioredoxin"/>
    <property type="match status" value="1"/>
</dbReference>
<dbReference type="AlphaFoldDB" id="A0A1B7LVJ7"/>
<evidence type="ECO:0000259" key="10">
    <source>
        <dbReference type="PROSITE" id="PS51352"/>
    </source>
</evidence>
<reference evidence="11 12" key="1">
    <citation type="submission" date="2016-04" db="EMBL/GenBank/DDBJ databases">
        <title>First whole genome shotgun sequence of the bacterium Enteractinococcus sp. strain UASWS1574.</title>
        <authorList>
            <person name="Crovadore J."/>
            <person name="Chablais R."/>
            <person name="Lefort F."/>
        </authorList>
    </citation>
    <scope>NUCLEOTIDE SEQUENCE [LARGE SCALE GENOMIC DNA]</scope>
    <source>
        <strain evidence="11 12">UASWS1574</strain>
    </source>
</reference>
<gene>
    <name evidence="11" type="ORF">A6F49_00640</name>
</gene>
<evidence type="ECO:0000256" key="9">
    <source>
        <dbReference type="PIRSR" id="PIRSR000077-4"/>
    </source>
</evidence>
<dbReference type="Gene3D" id="3.40.30.10">
    <property type="entry name" value="Glutaredoxin"/>
    <property type="match status" value="1"/>
</dbReference>
<dbReference type="GO" id="GO:0015035">
    <property type="term" value="F:protein-disulfide reductase activity"/>
    <property type="evidence" value="ECO:0007669"/>
    <property type="project" value="UniProtKB-UniRule"/>
</dbReference>
<sequence length="107" mass="11835">MSTIDVTDQDFQEKVIDSDKPVIVDFWAVWCGPCRQLSPVLEEIGEKYSEKVTVAKVNVDDNPGIAAQYGITSIPTVFVFQDGEKVATSVGAKPLHVLEKEFADYLN</sequence>
<evidence type="ECO:0000256" key="8">
    <source>
        <dbReference type="PIRSR" id="PIRSR000077-1"/>
    </source>
</evidence>
<feature type="active site" description="Nucleophile" evidence="8">
    <location>
        <position position="34"/>
    </location>
</feature>
<evidence type="ECO:0000256" key="5">
    <source>
        <dbReference type="ARBA" id="ARBA00023284"/>
    </source>
</evidence>
<dbReference type="PIRSF" id="PIRSF000077">
    <property type="entry name" value="Thioredoxin"/>
    <property type="match status" value="1"/>
</dbReference>
<evidence type="ECO:0000256" key="4">
    <source>
        <dbReference type="ARBA" id="ARBA00023157"/>
    </source>
</evidence>
<evidence type="ECO:0000313" key="11">
    <source>
        <dbReference type="EMBL" id="OAV53843.1"/>
    </source>
</evidence>
<evidence type="ECO:0000256" key="1">
    <source>
        <dbReference type="ARBA" id="ARBA00008987"/>
    </source>
</evidence>
<evidence type="ECO:0000256" key="6">
    <source>
        <dbReference type="NCBIfam" id="TIGR01068"/>
    </source>
</evidence>
<dbReference type="InterPro" id="IPR013766">
    <property type="entry name" value="Thioredoxin_domain"/>
</dbReference>
<feature type="active site" description="Nucleophile" evidence="8">
    <location>
        <position position="31"/>
    </location>
</feature>
<dbReference type="PRINTS" id="PR00421">
    <property type="entry name" value="THIOREDOXIN"/>
</dbReference>
<dbReference type="PROSITE" id="PS51352">
    <property type="entry name" value="THIOREDOXIN_2"/>
    <property type="match status" value="1"/>
</dbReference>
<evidence type="ECO:0000256" key="2">
    <source>
        <dbReference type="ARBA" id="ARBA00022448"/>
    </source>
</evidence>
<comment type="similarity">
    <text evidence="1 7">Belongs to the thioredoxin family.</text>
</comment>
<dbReference type="EMBL" id="LXEY01000104">
    <property type="protein sequence ID" value="OAV53843.1"/>
    <property type="molecule type" value="Genomic_DNA"/>
</dbReference>
<dbReference type="Pfam" id="PF00085">
    <property type="entry name" value="Thioredoxin"/>
    <property type="match status" value="1"/>
</dbReference>
<dbReference type="OrthoDB" id="9790390at2"/>
<dbReference type="PANTHER" id="PTHR45663:SF11">
    <property type="entry name" value="GEO12009P1"/>
    <property type="match status" value="1"/>
</dbReference>
<dbReference type="RefSeq" id="WP_043055360.1">
    <property type="nucleotide sequence ID" value="NZ_LXEY01000104.1"/>
</dbReference>
<dbReference type="GO" id="GO:0045454">
    <property type="term" value="P:cell redox homeostasis"/>
    <property type="evidence" value="ECO:0007669"/>
    <property type="project" value="TreeGrafter"/>
</dbReference>
<evidence type="ECO:0000256" key="7">
    <source>
        <dbReference type="PIRNR" id="PIRNR000077"/>
    </source>
</evidence>
<dbReference type="PANTHER" id="PTHR45663">
    <property type="entry name" value="GEO12009P1"/>
    <property type="match status" value="1"/>
</dbReference>